<evidence type="ECO:0000259" key="1">
    <source>
        <dbReference type="Pfam" id="PF19834"/>
    </source>
</evidence>
<keyword evidence="3" id="KW-1185">Reference proteome</keyword>
<dbReference type="RefSeq" id="WP_289459331.1">
    <property type="nucleotide sequence ID" value="NZ_JAUCML010000008.1"/>
</dbReference>
<accession>A0ABT7T8T7</accession>
<dbReference type="Pfam" id="PF19834">
    <property type="entry name" value="DUF6314"/>
    <property type="match status" value="1"/>
</dbReference>
<evidence type="ECO:0000313" key="2">
    <source>
        <dbReference type="EMBL" id="MDM7885998.1"/>
    </source>
</evidence>
<dbReference type="InterPro" id="IPR045632">
    <property type="entry name" value="DUF6314"/>
</dbReference>
<gene>
    <name evidence="2" type="ORF">QUG92_12865</name>
</gene>
<feature type="domain" description="DUF6314" evidence="1">
    <location>
        <begin position="6"/>
        <end position="132"/>
    </location>
</feature>
<sequence>MLPTDLIGEWTLRRTVVDRRAGVTGDVAGTTSLTLVTPDEVRWDEAGVMRLDGRETPVSRTLVVRHGQDDRWTVHFADGRVFHDWAWGASVEHACAPDDYTGVLAGSADRWTVRWEARGPAKDLRLDSVLERRAATAD</sequence>
<comment type="caution">
    <text evidence="2">The sequence shown here is derived from an EMBL/GenBank/DDBJ whole genome shotgun (WGS) entry which is preliminary data.</text>
</comment>
<evidence type="ECO:0000313" key="3">
    <source>
        <dbReference type="Proteomes" id="UP001237823"/>
    </source>
</evidence>
<name>A0ABT7T8T7_9MICO</name>
<dbReference type="Proteomes" id="UP001237823">
    <property type="component" value="Unassembled WGS sequence"/>
</dbReference>
<dbReference type="EMBL" id="JAUCML010000008">
    <property type="protein sequence ID" value="MDM7885998.1"/>
    <property type="molecule type" value="Genomic_DNA"/>
</dbReference>
<organism evidence="2 3">
    <name type="scientific">Curtobacterium citri</name>
    <dbReference type="NCBI Taxonomy" id="3055139"/>
    <lineage>
        <taxon>Bacteria</taxon>
        <taxon>Bacillati</taxon>
        <taxon>Actinomycetota</taxon>
        <taxon>Actinomycetes</taxon>
        <taxon>Micrococcales</taxon>
        <taxon>Microbacteriaceae</taxon>
        <taxon>Curtobacterium</taxon>
    </lineage>
</organism>
<proteinExistence type="predicted"/>
<reference evidence="2 3" key="1">
    <citation type="submission" date="2023-06" db="EMBL/GenBank/DDBJ databases">
        <authorList>
            <person name="Feng G."/>
            <person name="Li J."/>
            <person name="Zhu H."/>
        </authorList>
    </citation>
    <scope>NUCLEOTIDE SEQUENCE [LARGE SCALE GENOMIC DNA]</scope>
    <source>
        <strain evidence="2 3">RHCKG23</strain>
    </source>
</reference>
<protein>
    <submittedName>
        <fullName evidence="2">DUF6314 family protein</fullName>
    </submittedName>
</protein>